<accession>A0AAD7NKA2</accession>
<dbReference type="EMBL" id="JARKIB010000028">
    <property type="protein sequence ID" value="KAJ7764408.1"/>
    <property type="molecule type" value="Genomic_DNA"/>
</dbReference>
<sequence length="161" mass="17311">MSPRSVRRLLTLVGSPAFVLKLTLYSLRDPKSLPCGKSSAAPPPVCWHRDGTPFYTLPIIHDPSTGKMVGDSFEITAPPSTSTRAAVYPNGPHLIPPSTTALHEHPAGTISPFAARGTARTKQLAEVKEAPGVLVRFYFDEDAPFLEGALMISYADIIVEA</sequence>
<comment type="caution">
    <text evidence="1">The sequence shown here is derived from an EMBL/GenBank/DDBJ whole genome shotgun (WGS) entry which is preliminary data.</text>
</comment>
<dbReference type="Proteomes" id="UP001215598">
    <property type="component" value="Unassembled WGS sequence"/>
</dbReference>
<reference evidence="1" key="1">
    <citation type="submission" date="2023-03" db="EMBL/GenBank/DDBJ databases">
        <title>Massive genome expansion in bonnet fungi (Mycena s.s.) driven by repeated elements and novel gene families across ecological guilds.</title>
        <authorList>
            <consortium name="Lawrence Berkeley National Laboratory"/>
            <person name="Harder C.B."/>
            <person name="Miyauchi S."/>
            <person name="Viragh M."/>
            <person name="Kuo A."/>
            <person name="Thoen E."/>
            <person name="Andreopoulos B."/>
            <person name="Lu D."/>
            <person name="Skrede I."/>
            <person name="Drula E."/>
            <person name="Henrissat B."/>
            <person name="Morin E."/>
            <person name="Kohler A."/>
            <person name="Barry K."/>
            <person name="LaButti K."/>
            <person name="Morin E."/>
            <person name="Salamov A."/>
            <person name="Lipzen A."/>
            <person name="Mereny Z."/>
            <person name="Hegedus B."/>
            <person name="Baldrian P."/>
            <person name="Stursova M."/>
            <person name="Weitz H."/>
            <person name="Taylor A."/>
            <person name="Grigoriev I.V."/>
            <person name="Nagy L.G."/>
            <person name="Martin F."/>
            <person name="Kauserud H."/>
        </authorList>
    </citation>
    <scope>NUCLEOTIDE SEQUENCE</scope>
    <source>
        <strain evidence="1">CBHHK182m</strain>
    </source>
</reference>
<evidence type="ECO:0000313" key="2">
    <source>
        <dbReference type="Proteomes" id="UP001215598"/>
    </source>
</evidence>
<keyword evidence="2" id="KW-1185">Reference proteome</keyword>
<dbReference type="AlphaFoldDB" id="A0AAD7NKA2"/>
<evidence type="ECO:0000313" key="1">
    <source>
        <dbReference type="EMBL" id="KAJ7764408.1"/>
    </source>
</evidence>
<gene>
    <name evidence="1" type="ORF">B0H16DRAFT_1454945</name>
</gene>
<proteinExistence type="predicted"/>
<name>A0AAD7NKA2_9AGAR</name>
<organism evidence="1 2">
    <name type="scientific">Mycena metata</name>
    <dbReference type="NCBI Taxonomy" id="1033252"/>
    <lineage>
        <taxon>Eukaryota</taxon>
        <taxon>Fungi</taxon>
        <taxon>Dikarya</taxon>
        <taxon>Basidiomycota</taxon>
        <taxon>Agaricomycotina</taxon>
        <taxon>Agaricomycetes</taxon>
        <taxon>Agaricomycetidae</taxon>
        <taxon>Agaricales</taxon>
        <taxon>Marasmiineae</taxon>
        <taxon>Mycenaceae</taxon>
        <taxon>Mycena</taxon>
    </lineage>
</organism>
<dbReference type="Gene3D" id="3.40.30.10">
    <property type="entry name" value="Glutaredoxin"/>
    <property type="match status" value="1"/>
</dbReference>
<protein>
    <submittedName>
        <fullName evidence="1">Uncharacterized protein</fullName>
    </submittedName>
</protein>